<comment type="similarity">
    <text evidence="3">Belongs to the glycosyl hydrolase family 6.</text>
</comment>
<gene>
    <name evidence="4" type="ORF">B0T14DRAFT_434189</name>
</gene>
<feature type="binding site" evidence="2">
    <location>
        <position position="303"/>
    </location>
    <ligand>
        <name>substrate</name>
    </ligand>
</feature>
<dbReference type="InterPro" id="IPR036434">
    <property type="entry name" value="Beta_cellobiohydrolase_sf"/>
</dbReference>
<evidence type="ECO:0000256" key="3">
    <source>
        <dbReference type="RuleBase" id="RU361186"/>
    </source>
</evidence>
<sequence length="384" mass="41930">MKVWCLFLTLIHAGVALSPPKPILQCDPVFLNVSGTVWKPYKLHPNPKYRQLVLEGAAKIQDEVLHRMALKIADVGTFIWVKNASTLSVVEEAATNSPCDHIIGVVLHGMHKSDCSSRQFQPISAKTYQESYIDPLQNILKANPRTAFAIIVEPDILSTIVVNSDIQSCRSLATSFDINMAYALNALSAPNAVLYIDAGHGGWLGWDANLKPGADYFASVYKNAGYPSQVRGFAVNTGGWNSWDSQPGEFATTREAPRNRAQNEKTFVRLFGEMLGQAGVPNHAIMDTSRNGVIGLREDWTEWCNVDGAGFGKLPTSEGTGLELADAFVWAKEGGISDGTSDPSSPSYNSFCGRATAFKPSPEEGEWNQAYFEMLLQNANPVIN</sequence>
<name>A0AA40BXV7_9PEZI</name>
<keyword evidence="3" id="KW-0326">Glycosidase</keyword>
<comment type="caution">
    <text evidence="4">The sequence shown here is derived from an EMBL/GenBank/DDBJ whole genome shotgun (WGS) entry which is preliminary data.</text>
</comment>
<dbReference type="Proteomes" id="UP001175000">
    <property type="component" value="Unassembled WGS sequence"/>
</dbReference>
<feature type="binding site" evidence="2">
    <location>
        <position position="203"/>
    </location>
    <ligand>
        <name>substrate</name>
    </ligand>
</feature>
<dbReference type="PIRSF" id="PIRSF001100">
    <property type="entry name" value="Beta_cellobiohydrolase"/>
    <property type="match status" value="1"/>
</dbReference>
<dbReference type="AlphaFoldDB" id="A0AA40BXV7"/>
<feature type="active site" description="Proton acceptor" evidence="1">
    <location>
        <position position="338"/>
    </location>
</feature>
<dbReference type="EMBL" id="JAULSU010000005">
    <property type="protein sequence ID" value="KAK0617660.1"/>
    <property type="molecule type" value="Genomic_DNA"/>
</dbReference>
<dbReference type="PANTHER" id="PTHR34876">
    <property type="match status" value="1"/>
</dbReference>
<evidence type="ECO:0000313" key="4">
    <source>
        <dbReference type="EMBL" id="KAK0617660.1"/>
    </source>
</evidence>
<keyword evidence="3 4" id="KW-0378">Hydrolase</keyword>
<feature type="signal peptide" evidence="3">
    <location>
        <begin position="1"/>
        <end position="16"/>
    </location>
</feature>
<keyword evidence="3" id="KW-0136">Cellulose degradation</keyword>
<feature type="active site" description="Proton donor" evidence="1">
    <location>
        <position position="155"/>
    </location>
</feature>
<keyword evidence="5" id="KW-1185">Reference proteome</keyword>
<proteinExistence type="inferred from homology"/>
<organism evidence="4 5">
    <name type="scientific">Immersiella caudata</name>
    <dbReference type="NCBI Taxonomy" id="314043"/>
    <lineage>
        <taxon>Eukaryota</taxon>
        <taxon>Fungi</taxon>
        <taxon>Dikarya</taxon>
        <taxon>Ascomycota</taxon>
        <taxon>Pezizomycotina</taxon>
        <taxon>Sordariomycetes</taxon>
        <taxon>Sordariomycetidae</taxon>
        <taxon>Sordariales</taxon>
        <taxon>Lasiosphaeriaceae</taxon>
        <taxon>Immersiella</taxon>
    </lineage>
</organism>
<protein>
    <recommendedName>
        <fullName evidence="3">Glucanase</fullName>
        <ecNumber evidence="3">3.2.1.-</ecNumber>
    </recommendedName>
</protein>
<feature type="chain" id="PRO_5041486424" description="Glucanase" evidence="3">
    <location>
        <begin position="17"/>
        <end position="384"/>
    </location>
</feature>
<dbReference type="Gene3D" id="3.20.20.40">
    <property type="entry name" value="1, 4-beta cellobiohydrolase"/>
    <property type="match status" value="1"/>
</dbReference>
<dbReference type="EC" id="3.2.1.-" evidence="3"/>
<accession>A0AA40BXV7</accession>
<dbReference type="GO" id="GO:0030245">
    <property type="term" value="P:cellulose catabolic process"/>
    <property type="evidence" value="ECO:0007669"/>
    <property type="project" value="UniProtKB-KW"/>
</dbReference>
<reference evidence="4" key="1">
    <citation type="submission" date="2023-06" db="EMBL/GenBank/DDBJ databases">
        <title>Genome-scale phylogeny and comparative genomics of the fungal order Sordariales.</title>
        <authorList>
            <consortium name="Lawrence Berkeley National Laboratory"/>
            <person name="Hensen N."/>
            <person name="Bonometti L."/>
            <person name="Westerberg I."/>
            <person name="Brannstrom I.O."/>
            <person name="Guillou S."/>
            <person name="Cros-Aarteil S."/>
            <person name="Calhoun S."/>
            <person name="Haridas S."/>
            <person name="Kuo A."/>
            <person name="Mondo S."/>
            <person name="Pangilinan J."/>
            <person name="Riley R."/>
            <person name="Labutti K."/>
            <person name="Andreopoulos B."/>
            <person name="Lipzen A."/>
            <person name="Chen C."/>
            <person name="Yanf M."/>
            <person name="Daum C."/>
            <person name="Ng V."/>
            <person name="Clum A."/>
            <person name="Steindorff A."/>
            <person name="Ohm R."/>
            <person name="Martin F."/>
            <person name="Silar P."/>
            <person name="Natvig D."/>
            <person name="Lalanne C."/>
            <person name="Gautier V."/>
            <person name="Ament-Velasquez S.L."/>
            <person name="Kruys A."/>
            <person name="Hutchinson M.I."/>
            <person name="Powell A.J."/>
            <person name="Barry K."/>
            <person name="Miller A.N."/>
            <person name="Grigoriev I.V."/>
            <person name="Debuchy R."/>
            <person name="Gladieux P."/>
            <person name="Thoren M.H."/>
            <person name="Johannesson H."/>
        </authorList>
    </citation>
    <scope>NUCLEOTIDE SEQUENCE</scope>
    <source>
        <strain evidence="4">CBS 606.72</strain>
    </source>
</reference>
<dbReference type="SUPFAM" id="SSF51989">
    <property type="entry name" value="Glycosyl hydrolases family 6, cellulases"/>
    <property type="match status" value="1"/>
</dbReference>
<keyword evidence="3" id="KW-0732">Signal</keyword>
<evidence type="ECO:0000313" key="5">
    <source>
        <dbReference type="Proteomes" id="UP001175000"/>
    </source>
</evidence>
<dbReference type="GO" id="GO:0004553">
    <property type="term" value="F:hydrolase activity, hydrolyzing O-glycosyl compounds"/>
    <property type="evidence" value="ECO:0007669"/>
    <property type="project" value="InterPro"/>
</dbReference>
<feature type="binding site" evidence="2">
    <location>
        <position position="332"/>
    </location>
    <ligand>
        <name>substrate</name>
    </ligand>
</feature>
<dbReference type="Pfam" id="PF01341">
    <property type="entry name" value="Glyco_hydro_6"/>
    <property type="match status" value="1"/>
</dbReference>
<keyword evidence="3" id="KW-0624">Polysaccharide degradation</keyword>
<evidence type="ECO:0000256" key="2">
    <source>
        <dbReference type="PIRSR" id="PIRSR001100-2"/>
    </source>
</evidence>
<feature type="binding site" evidence="2">
    <location>
        <position position="200"/>
    </location>
    <ligand>
        <name>substrate</name>
    </ligand>
</feature>
<dbReference type="InterPro" id="IPR016288">
    <property type="entry name" value="Beta_cellobiohydrolase"/>
</dbReference>
<evidence type="ECO:0000256" key="1">
    <source>
        <dbReference type="PIRSR" id="PIRSR001100-1"/>
    </source>
</evidence>
<feature type="binding site" evidence="2">
    <location>
        <position position="80"/>
    </location>
    <ligand>
        <name>substrate</name>
    </ligand>
</feature>
<dbReference type="PRINTS" id="PR00733">
    <property type="entry name" value="GLHYDRLASE6"/>
</dbReference>
<keyword evidence="3" id="KW-0119">Carbohydrate metabolism</keyword>
<dbReference type="PANTHER" id="PTHR34876:SF2">
    <property type="entry name" value="GLUCANASE"/>
    <property type="match status" value="1"/>
</dbReference>